<gene>
    <name evidence="5" type="ORF">QBC35DRAFT_300700</name>
</gene>
<evidence type="ECO:0000256" key="3">
    <source>
        <dbReference type="PROSITE-ProRule" id="PRU10038"/>
    </source>
</evidence>
<evidence type="ECO:0000313" key="5">
    <source>
        <dbReference type="EMBL" id="KAK4185568.1"/>
    </source>
</evidence>
<dbReference type="EMBL" id="MU864446">
    <property type="protein sequence ID" value="KAK4185568.1"/>
    <property type="molecule type" value="Genomic_DNA"/>
</dbReference>
<organism evidence="5 6">
    <name type="scientific">Podospora australis</name>
    <dbReference type="NCBI Taxonomy" id="1536484"/>
    <lineage>
        <taxon>Eukaryota</taxon>
        <taxon>Fungi</taxon>
        <taxon>Dikarya</taxon>
        <taxon>Ascomycota</taxon>
        <taxon>Pezizomycotina</taxon>
        <taxon>Sordariomycetes</taxon>
        <taxon>Sordariomycetidae</taxon>
        <taxon>Sordariales</taxon>
        <taxon>Podosporaceae</taxon>
        <taxon>Podospora</taxon>
    </lineage>
</organism>
<feature type="domain" description="Alpha/beta hydrolase fold-3" evidence="4">
    <location>
        <begin position="207"/>
        <end position="445"/>
    </location>
</feature>
<keyword evidence="6" id="KW-1185">Reference proteome</keyword>
<feature type="active site" evidence="3">
    <location>
        <position position="288"/>
    </location>
</feature>
<keyword evidence="2" id="KW-0378">Hydrolase</keyword>
<dbReference type="InterPro" id="IPR029058">
    <property type="entry name" value="AB_hydrolase_fold"/>
</dbReference>
<sequence>MTDPLVREPNEALRLATTEEHLKTLLPAEKPNAPASKEYNRLKIWLTMTPQIPLMLRTAALHAAGFTKQSKYLDLKTEVLINVLRAYINPAQPMSISHTQKFLNNFPAIKGKVWISTYACWDPSYRLKADWPPNTQGIQEAILKTINGLRHPGTPPPAITMPEVLPVEAEWTGYRKDATAESRLPEGLSQKELYGEMMKEVTSRTTILYMHGGAYWLMDPATHRAASRLLAKLTGGRVYSVRYRLAPQNPFPSQLVDALVSYLGLLYPPEGAFHTAVRAEDIVFAGDSAGGNLALSLIQVILYLQRNQINKVMWQGRMVEIPLPAGVAVSSPWMDVTHSSESCKRNAEYDYLPEPSTMRAAEKKRPACKVWPASPPRQHVYCSNEMIPHPLVSVILAPSWKGAPPMYICTGWELLADEDKFAAQKMWREGVDVILEEYEGMPHCFSVLFPLIKEARRCNQGWAGFIKNAVESPERLRGKSRFVTVKAGSIEEVEIKEEDVSKETQEEIKVRIFDRVRSGAVAAEGEVAKL</sequence>
<evidence type="ECO:0000256" key="2">
    <source>
        <dbReference type="ARBA" id="ARBA00022801"/>
    </source>
</evidence>
<dbReference type="GO" id="GO:0016787">
    <property type="term" value="F:hydrolase activity"/>
    <property type="evidence" value="ECO:0007669"/>
    <property type="project" value="UniProtKB-KW"/>
</dbReference>
<reference evidence="5" key="2">
    <citation type="submission" date="2023-05" db="EMBL/GenBank/DDBJ databases">
        <authorList>
            <consortium name="Lawrence Berkeley National Laboratory"/>
            <person name="Steindorff A."/>
            <person name="Hensen N."/>
            <person name="Bonometti L."/>
            <person name="Westerberg I."/>
            <person name="Brannstrom I.O."/>
            <person name="Guillou S."/>
            <person name="Cros-Aarteil S."/>
            <person name="Calhoun S."/>
            <person name="Haridas S."/>
            <person name="Kuo A."/>
            <person name="Mondo S."/>
            <person name="Pangilinan J."/>
            <person name="Riley R."/>
            <person name="Labutti K."/>
            <person name="Andreopoulos B."/>
            <person name="Lipzen A."/>
            <person name="Chen C."/>
            <person name="Yanf M."/>
            <person name="Daum C."/>
            <person name="Ng V."/>
            <person name="Clum A."/>
            <person name="Ohm R."/>
            <person name="Martin F."/>
            <person name="Silar P."/>
            <person name="Natvig D."/>
            <person name="Lalanne C."/>
            <person name="Gautier V."/>
            <person name="Ament-Velasquez S.L."/>
            <person name="Kruys A."/>
            <person name="Hutchinson M.I."/>
            <person name="Powell A.J."/>
            <person name="Barry K."/>
            <person name="Miller A.N."/>
            <person name="Grigoriev I.V."/>
            <person name="Debuchy R."/>
            <person name="Gladieux P."/>
            <person name="Thoren M.H."/>
            <person name="Johannesson H."/>
        </authorList>
    </citation>
    <scope>NUCLEOTIDE SEQUENCE</scope>
    <source>
        <strain evidence="5">PSN309</strain>
    </source>
</reference>
<evidence type="ECO:0000259" key="4">
    <source>
        <dbReference type="Pfam" id="PF07859"/>
    </source>
</evidence>
<dbReference type="PROSITE" id="PS01173">
    <property type="entry name" value="LIPASE_GDXG_HIS"/>
    <property type="match status" value="1"/>
</dbReference>
<dbReference type="AlphaFoldDB" id="A0AAN6WNT1"/>
<dbReference type="PROSITE" id="PS01174">
    <property type="entry name" value="LIPASE_GDXG_SER"/>
    <property type="match status" value="1"/>
</dbReference>
<comment type="caution">
    <text evidence="5">The sequence shown here is derived from an EMBL/GenBank/DDBJ whole genome shotgun (WGS) entry which is preliminary data.</text>
</comment>
<dbReference type="SUPFAM" id="SSF53474">
    <property type="entry name" value="alpha/beta-Hydrolases"/>
    <property type="match status" value="1"/>
</dbReference>
<dbReference type="Proteomes" id="UP001302126">
    <property type="component" value="Unassembled WGS sequence"/>
</dbReference>
<protein>
    <submittedName>
        <fullName evidence="5">Acetyl-hydrolase</fullName>
    </submittedName>
</protein>
<dbReference type="InterPro" id="IPR002168">
    <property type="entry name" value="Lipase_GDXG_HIS_AS"/>
</dbReference>
<dbReference type="InterPro" id="IPR050300">
    <property type="entry name" value="GDXG_lipolytic_enzyme"/>
</dbReference>
<dbReference type="InterPro" id="IPR013094">
    <property type="entry name" value="AB_hydrolase_3"/>
</dbReference>
<evidence type="ECO:0000256" key="1">
    <source>
        <dbReference type="ARBA" id="ARBA00010515"/>
    </source>
</evidence>
<proteinExistence type="inferred from homology"/>
<evidence type="ECO:0000313" key="6">
    <source>
        <dbReference type="Proteomes" id="UP001302126"/>
    </source>
</evidence>
<dbReference type="Gene3D" id="3.40.50.1820">
    <property type="entry name" value="alpha/beta hydrolase"/>
    <property type="match status" value="1"/>
</dbReference>
<name>A0AAN6WNT1_9PEZI</name>
<dbReference type="InterPro" id="IPR033140">
    <property type="entry name" value="Lipase_GDXG_put_SER_AS"/>
</dbReference>
<comment type="similarity">
    <text evidence="1">Belongs to the 'GDXG' lipolytic enzyme family.</text>
</comment>
<dbReference type="PANTHER" id="PTHR48081">
    <property type="entry name" value="AB HYDROLASE SUPERFAMILY PROTEIN C4A8.06C"/>
    <property type="match status" value="1"/>
</dbReference>
<dbReference type="PANTHER" id="PTHR48081:SF25">
    <property type="entry name" value="PUTATIVE (AFU_ORTHOLOGUE AFUA_3G11560)-RELATED"/>
    <property type="match status" value="1"/>
</dbReference>
<accession>A0AAN6WNT1</accession>
<dbReference type="Pfam" id="PF07859">
    <property type="entry name" value="Abhydrolase_3"/>
    <property type="match status" value="1"/>
</dbReference>
<reference evidence="5" key="1">
    <citation type="journal article" date="2023" name="Mol. Phylogenet. Evol.">
        <title>Genome-scale phylogeny and comparative genomics of the fungal order Sordariales.</title>
        <authorList>
            <person name="Hensen N."/>
            <person name="Bonometti L."/>
            <person name="Westerberg I."/>
            <person name="Brannstrom I.O."/>
            <person name="Guillou S."/>
            <person name="Cros-Aarteil S."/>
            <person name="Calhoun S."/>
            <person name="Haridas S."/>
            <person name="Kuo A."/>
            <person name="Mondo S."/>
            <person name="Pangilinan J."/>
            <person name="Riley R."/>
            <person name="LaButti K."/>
            <person name="Andreopoulos B."/>
            <person name="Lipzen A."/>
            <person name="Chen C."/>
            <person name="Yan M."/>
            <person name="Daum C."/>
            <person name="Ng V."/>
            <person name="Clum A."/>
            <person name="Steindorff A."/>
            <person name="Ohm R.A."/>
            <person name="Martin F."/>
            <person name="Silar P."/>
            <person name="Natvig D.O."/>
            <person name="Lalanne C."/>
            <person name="Gautier V."/>
            <person name="Ament-Velasquez S.L."/>
            <person name="Kruys A."/>
            <person name="Hutchinson M.I."/>
            <person name="Powell A.J."/>
            <person name="Barry K."/>
            <person name="Miller A.N."/>
            <person name="Grigoriev I.V."/>
            <person name="Debuchy R."/>
            <person name="Gladieux P."/>
            <person name="Hiltunen Thoren M."/>
            <person name="Johannesson H."/>
        </authorList>
    </citation>
    <scope>NUCLEOTIDE SEQUENCE</scope>
    <source>
        <strain evidence="5">PSN309</strain>
    </source>
</reference>